<evidence type="ECO:0000313" key="3">
    <source>
        <dbReference type="EMBL" id="QMV71747.1"/>
    </source>
</evidence>
<feature type="chain" id="PRO_5028801293" description="DUF4148 domain-containing protein" evidence="2">
    <location>
        <begin position="22"/>
        <end position="191"/>
    </location>
</feature>
<sequence length="191" mass="19485">MKHSSLYLAAALLTAAASSHAQGWLGESVPWQFQTSADRANRALVNDLVEKKKGGYYDAFKSTYITNIERQVNCNFQPTAAGNSSSADQANQVASPQTNASAGNNASSTGSASESSDNLGRGGVANNNQSNSGAISSGVQGSLSSTTMAPINSENAHGQQDMQVAQNNSGNQSTNVSGSSACQFGASGAIN</sequence>
<dbReference type="Proteomes" id="UP000515240">
    <property type="component" value="Chromosome"/>
</dbReference>
<name>A0A7G5ECM2_9BURK</name>
<keyword evidence="4" id="KW-1185">Reference proteome</keyword>
<gene>
    <name evidence="3" type="ORF">HS961_02230</name>
</gene>
<feature type="compositionally biased region" description="Low complexity" evidence="1">
    <location>
        <begin position="98"/>
        <end position="118"/>
    </location>
</feature>
<keyword evidence="2" id="KW-0732">Signal</keyword>
<accession>A0A7G5ECM2</accession>
<evidence type="ECO:0000256" key="1">
    <source>
        <dbReference type="SAM" id="MobiDB-lite"/>
    </source>
</evidence>
<evidence type="ECO:0000256" key="2">
    <source>
        <dbReference type="SAM" id="SignalP"/>
    </source>
</evidence>
<dbReference type="EMBL" id="CP058554">
    <property type="protein sequence ID" value="QMV71747.1"/>
    <property type="molecule type" value="Genomic_DNA"/>
</dbReference>
<dbReference type="KEGG" id="cpis:HS961_02230"/>
<protein>
    <recommendedName>
        <fullName evidence="5">DUF4148 domain-containing protein</fullName>
    </recommendedName>
</protein>
<feature type="compositionally biased region" description="Polar residues" evidence="1">
    <location>
        <begin position="79"/>
        <end position="97"/>
    </location>
</feature>
<feature type="compositionally biased region" description="Polar residues" evidence="1">
    <location>
        <begin position="125"/>
        <end position="181"/>
    </location>
</feature>
<dbReference type="AlphaFoldDB" id="A0A7G5ECM2"/>
<reference evidence="3 4" key="1">
    <citation type="journal article" date="2020" name="G3 (Bethesda)">
        <title>CeMbio - The Caenorhabditis elegans Microbiome Resource.</title>
        <authorList>
            <person name="Dirksen P."/>
            <person name="Assie A."/>
            <person name="Zimmermann J."/>
            <person name="Zhang F."/>
            <person name="Tietje A.M."/>
            <person name="Marsh S.A."/>
            <person name="Felix M.A."/>
            <person name="Shapira M."/>
            <person name="Kaleta C."/>
            <person name="Schulenburg H."/>
            <person name="Samuel B."/>
        </authorList>
    </citation>
    <scope>NUCLEOTIDE SEQUENCE [LARGE SCALE GENOMIC DNA]</scope>
    <source>
        <strain evidence="3 4">BIGb0172</strain>
    </source>
</reference>
<feature type="signal peptide" evidence="2">
    <location>
        <begin position="1"/>
        <end position="21"/>
    </location>
</feature>
<feature type="region of interest" description="Disordered" evidence="1">
    <location>
        <begin position="79"/>
        <end position="181"/>
    </location>
</feature>
<organism evidence="3 4">
    <name type="scientific">Comamonas piscis</name>
    <dbReference type="NCBI Taxonomy" id="1562974"/>
    <lineage>
        <taxon>Bacteria</taxon>
        <taxon>Pseudomonadati</taxon>
        <taxon>Pseudomonadota</taxon>
        <taxon>Betaproteobacteria</taxon>
        <taxon>Burkholderiales</taxon>
        <taxon>Comamonadaceae</taxon>
        <taxon>Comamonas</taxon>
    </lineage>
</organism>
<evidence type="ECO:0000313" key="4">
    <source>
        <dbReference type="Proteomes" id="UP000515240"/>
    </source>
</evidence>
<dbReference type="RefSeq" id="WP_182326180.1">
    <property type="nucleotide sequence ID" value="NZ_CP058554.1"/>
</dbReference>
<evidence type="ECO:0008006" key="5">
    <source>
        <dbReference type="Google" id="ProtNLM"/>
    </source>
</evidence>
<proteinExistence type="predicted"/>